<feature type="compositionally biased region" description="Low complexity" evidence="1">
    <location>
        <begin position="1"/>
        <end position="17"/>
    </location>
</feature>
<evidence type="ECO:0000313" key="2">
    <source>
        <dbReference type="EMBL" id="GHC66804.1"/>
    </source>
</evidence>
<gene>
    <name evidence="2" type="ORF">GCM10007100_38370</name>
</gene>
<feature type="compositionally biased region" description="Acidic residues" evidence="1">
    <location>
        <begin position="996"/>
        <end position="1008"/>
    </location>
</feature>
<protein>
    <submittedName>
        <fullName evidence="2">Uncharacterized protein</fullName>
    </submittedName>
</protein>
<evidence type="ECO:0000256" key="1">
    <source>
        <dbReference type="SAM" id="MobiDB-lite"/>
    </source>
</evidence>
<name>A0A918TYN0_9BACT</name>
<sequence length="1436" mass="147776">MATTWTGGTSSDWSTAANWDNGVPNGTENVTINNVSDGTLHAPVLTTAYTLDPDGGGGDMFIGNGGGEGVLDINDGGSLDGSGNWTLVGNGAGSAGTLNVNSGGSFVGDNNIRLGRGGGTGTLNVNGGSVGGSGLDEGGGTGIVKVTNDGIIDVSGNIRMNGSGNSSIDSGSISTGGQLLIGVAGEGGTHTLDVTGGTISSNSWFVVGHVSGNAVMNVSGDETVINKVGAGSFFTIGANGGADGTVNQNGGTITDGTAGTGNYGTFLGENADSIGTYNLNGGDFHTSRIRVGGGTAQLNLNGGTLHATQNDETFIGTGVNVDIQAGGAFIDSEGFDVTMNVPLSGVGNLTKSGAGQLYIVGDGDGGVTFTGDIIVSEGGIGLGGDFSNESIIIPANGSIGVTDEDPTFDALGTLSLASLTFGDNTSVVLDIAETDMADKITATALTAGSSVTVNLVPDDTAFYGSKATIEGTYTIFEYTGSFSGDLSNFSIGNSEVGFVYNFADTGSAITVEVILNDSDNDGLPDDYEIANFGDLSQGYDDNFDNDFASNGEEFIAGTNPTDSSDDPFDVDDDGMLDADENLYFGSLDYSDGTGDTDGDCELDVDEVNEFQDPTSASVFTDTDFDGLPDAYEIAHFGDLSQDDSGDFDTDNFSNLEEYQHGSDPSTGLWSPAFPLPAHRWSFNGDLTDSVGGVTATIQAGDTTSTNTAAVGANQVVMVGGAKADSEWIQLGSNLLPEKNTAVTLQTWATNNAIQNWARIFSFHDDSGTTDAESLFMAWTRGTDNATNQSSWYNDVNDPDSNGADASAPDIHGTFTLGTEYHVAVTICPDPEDPDFSVVTFYSAEASSLDLGAAKGGFTINARISSLNDLVAALGRSRWADNTASASYNEFRIYDGCLLPWALESLHDLGPDAASISMTDSDSDGLPDQFEQFYFGNLAENLLDDSDDDSVSNRDELLVGTDPNDGASTPNDSDADGLLDDDELFYFGDLTTSDGTGDFDGDFESDADELGGTFTDPTDPTDATDSDTDEMGDAWEINFFGDLSRDGLGDFDEDNSSDVDEFFGLTNPANPLEPVVKFDDRDGDGLPDTWEINILGASLLSEFGANDDPDGDFDSNLAEYQATSDPRDINSTASDVNGDGTTDSVTFLGMDATGSGILDFEGEATPFTRLDGSGTALAAQDANLDLDIANSTLAITSSPADINGQLGMDVLEAFGLELSSLGFTGAEDFRIRAHYACLPATASFDQIGAYVGTSTTALTRSSSIQGSFQSLGVNTNGTNDADAFFGTAGEAGVFDGNLTVIIERIGGVWSATTNGNAATPIAQPVFLDGTADLNAGVFSLHDGAGSGPGTVELDDFTVVIFGSASPATLEIVSSGFNNFGDFEIQLAGDATGATVEQSTNLTNWAAVAATISGSTITIASANLDPDGNGDSFFRVTQ</sequence>
<dbReference type="InterPro" id="IPR018247">
    <property type="entry name" value="EF_Hand_1_Ca_BS"/>
</dbReference>
<feature type="region of interest" description="Disordered" evidence="1">
    <location>
        <begin position="944"/>
        <end position="977"/>
    </location>
</feature>
<organism evidence="2 3">
    <name type="scientific">Roseibacillus persicicus</name>
    <dbReference type="NCBI Taxonomy" id="454148"/>
    <lineage>
        <taxon>Bacteria</taxon>
        <taxon>Pseudomonadati</taxon>
        <taxon>Verrucomicrobiota</taxon>
        <taxon>Verrucomicrobiia</taxon>
        <taxon>Verrucomicrobiales</taxon>
        <taxon>Verrucomicrobiaceae</taxon>
        <taxon>Roseibacillus</taxon>
    </lineage>
</organism>
<dbReference type="EMBL" id="BMXI01000022">
    <property type="protein sequence ID" value="GHC66804.1"/>
    <property type="molecule type" value="Genomic_DNA"/>
</dbReference>
<proteinExistence type="predicted"/>
<feature type="region of interest" description="Disordered" evidence="1">
    <location>
        <begin position="995"/>
        <end position="1028"/>
    </location>
</feature>
<reference evidence="2" key="2">
    <citation type="submission" date="2020-09" db="EMBL/GenBank/DDBJ databases">
        <authorList>
            <person name="Sun Q."/>
            <person name="Kim S."/>
        </authorList>
    </citation>
    <scope>NUCLEOTIDE SEQUENCE</scope>
    <source>
        <strain evidence="2">KCTC 12988</strain>
    </source>
</reference>
<keyword evidence="3" id="KW-1185">Reference proteome</keyword>
<comment type="caution">
    <text evidence="2">The sequence shown here is derived from an EMBL/GenBank/DDBJ whole genome shotgun (WGS) entry which is preliminary data.</text>
</comment>
<evidence type="ECO:0000313" key="3">
    <source>
        <dbReference type="Proteomes" id="UP000644507"/>
    </source>
</evidence>
<reference evidence="2" key="1">
    <citation type="journal article" date="2014" name="Int. J. Syst. Evol. Microbiol.">
        <title>Complete genome sequence of Corynebacterium casei LMG S-19264T (=DSM 44701T), isolated from a smear-ripened cheese.</title>
        <authorList>
            <consortium name="US DOE Joint Genome Institute (JGI-PGF)"/>
            <person name="Walter F."/>
            <person name="Albersmeier A."/>
            <person name="Kalinowski J."/>
            <person name="Ruckert C."/>
        </authorList>
    </citation>
    <scope>NUCLEOTIDE SEQUENCE</scope>
    <source>
        <strain evidence="2">KCTC 12988</strain>
    </source>
</reference>
<dbReference type="PROSITE" id="PS00018">
    <property type="entry name" value="EF_HAND_1"/>
    <property type="match status" value="1"/>
</dbReference>
<dbReference type="Proteomes" id="UP000644507">
    <property type="component" value="Unassembled WGS sequence"/>
</dbReference>
<feature type="region of interest" description="Disordered" evidence="1">
    <location>
        <begin position="1"/>
        <end position="27"/>
    </location>
</feature>
<accession>A0A918TYN0</accession>